<proteinExistence type="predicted"/>
<evidence type="ECO:0000313" key="3">
    <source>
        <dbReference type="Proteomes" id="UP001163046"/>
    </source>
</evidence>
<accession>A0A9W9ZGY5</accession>
<sequence length="405" mass="43686">MRTKIQTLSTSHCSFDYQDKKCFNLTIENTNKEGKSENGFYEDSPPTEIEYQPIGEIKPNESNESLISEVSTKPLPVEPENPQVVSPEQSTPVPVSSQLPQGQPVGAKPGSETEFLPPPLVEPELANENMSRKISVERLRKFKASSVNNHLLYNQHQFQSPRRQLQQPLGPPPPSVPALAPVPAPVPVPQPVPQCPIAECSFPAVCIQAAVYATCIVPTSSTSANNTCSSSGPCLTTLTKTATDTTTLMLTSTETETSTAVATQTNTETTTKTNTALTTQTHTQTDVITATSTLTTTNTEVATSTHHATKTSTAVVTSHVPVTSITTLTTTSVGVVNTTNTHTLTSTAVVKATETSTAIVTDTMTSTYNATNVITATNNLYSYSHKYRYFDGNKYSKNHRNHDSY</sequence>
<name>A0A9W9ZGY5_9CNID</name>
<feature type="compositionally biased region" description="Polar residues" evidence="1">
    <location>
        <begin position="60"/>
        <end position="71"/>
    </location>
</feature>
<gene>
    <name evidence="2" type="ORF">OS493_001478</name>
</gene>
<evidence type="ECO:0000256" key="1">
    <source>
        <dbReference type="SAM" id="MobiDB-lite"/>
    </source>
</evidence>
<dbReference type="EMBL" id="MU826350">
    <property type="protein sequence ID" value="KAJ7381351.1"/>
    <property type="molecule type" value="Genomic_DNA"/>
</dbReference>
<reference evidence="2" key="1">
    <citation type="submission" date="2023-01" db="EMBL/GenBank/DDBJ databases">
        <title>Genome assembly of the deep-sea coral Lophelia pertusa.</title>
        <authorList>
            <person name="Herrera S."/>
            <person name="Cordes E."/>
        </authorList>
    </citation>
    <scope>NUCLEOTIDE SEQUENCE</scope>
    <source>
        <strain evidence="2">USNM1676648</strain>
        <tissue evidence="2">Polyp</tissue>
    </source>
</reference>
<keyword evidence="3" id="KW-1185">Reference proteome</keyword>
<protein>
    <submittedName>
        <fullName evidence="2">Uncharacterized protein</fullName>
    </submittedName>
</protein>
<evidence type="ECO:0000313" key="2">
    <source>
        <dbReference type="EMBL" id="KAJ7381351.1"/>
    </source>
</evidence>
<comment type="caution">
    <text evidence="2">The sequence shown here is derived from an EMBL/GenBank/DDBJ whole genome shotgun (WGS) entry which is preliminary data.</text>
</comment>
<organism evidence="2 3">
    <name type="scientific">Desmophyllum pertusum</name>
    <dbReference type="NCBI Taxonomy" id="174260"/>
    <lineage>
        <taxon>Eukaryota</taxon>
        <taxon>Metazoa</taxon>
        <taxon>Cnidaria</taxon>
        <taxon>Anthozoa</taxon>
        <taxon>Hexacorallia</taxon>
        <taxon>Scleractinia</taxon>
        <taxon>Caryophylliina</taxon>
        <taxon>Caryophylliidae</taxon>
        <taxon>Desmophyllum</taxon>
    </lineage>
</organism>
<feature type="region of interest" description="Disordered" evidence="1">
    <location>
        <begin position="31"/>
        <end position="126"/>
    </location>
</feature>
<dbReference type="AlphaFoldDB" id="A0A9W9ZGY5"/>
<feature type="region of interest" description="Disordered" evidence="1">
    <location>
        <begin position="253"/>
        <end position="272"/>
    </location>
</feature>
<dbReference type="Proteomes" id="UP001163046">
    <property type="component" value="Unassembled WGS sequence"/>
</dbReference>
<feature type="compositionally biased region" description="Polar residues" evidence="1">
    <location>
        <begin position="83"/>
        <end position="101"/>
    </location>
</feature>